<sequence length="68" mass="7947">MNDVIWFTKNGVIVISNKTLNNNVNRISYTEEYLSKKIDQAYNAGNGKELVYWANIYEEEYGFGNIIY</sequence>
<accession>A0A8S5RCJ2</accession>
<organism evidence="1">
    <name type="scientific">virus sp. ctmTa7</name>
    <dbReference type="NCBI Taxonomy" id="2828255"/>
    <lineage>
        <taxon>Viruses</taxon>
    </lineage>
</organism>
<name>A0A8S5RCJ2_9VIRU</name>
<proteinExistence type="predicted"/>
<protein>
    <submittedName>
        <fullName evidence="1">Uncharacterized protein</fullName>
    </submittedName>
</protein>
<evidence type="ECO:0000313" key="1">
    <source>
        <dbReference type="EMBL" id="DAE28851.1"/>
    </source>
</evidence>
<dbReference type="EMBL" id="BK059091">
    <property type="protein sequence ID" value="DAE28851.1"/>
    <property type="molecule type" value="Genomic_DNA"/>
</dbReference>
<reference evidence="1" key="1">
    <citation type="journal article" date="2021" name="Proc. Natl. Acad. Sci. U.S.A.">
        <title>A Catalog of Tens of Thousands of Viruses from Human Metagenomes Reveals Hidden Associations with Chronic Diseases.</title>
        <authorList>
            <person name="Tisza M.J."/>
            <person name="Buck C.B."/>
        </authorList>
    </citation>
    <scope>NUCLEOTIDE SEQUENCE</scope>
    <source>
        <strain evidence="1">CtmTa7</strain>
    </source>
</reference>